<dbReference type="CDD" id="cd19941">
    <property type="entry name" value="TIL"/>
    <property type="match status" value="1"/>
</dbReference>
<evidence type="ECO:0000313" key="3">
    <source>
        <dbReference type="EnsemblMetazoa" id="XP_028142928.1"/>
    </source>
</evidence>
<evidence type="ECO:0000313" key="4">
    <source>
        <dbReference type="Proteomes" id="UP001652700"/>
    </source>
</evidence>
<dbReference type="RefSeq" id="XP_028142928.1">
    <property type="nucleotide sequence ID" value="XM_028287127.1"/>
</dbReference>
<dbReference type="InterPro" id="IPR036084">
    <property type="entry name" value="Ser_inhib-like_sf"/>
</dbReference>
<dbReference type="OrthoDB" id="6781148at2759"/>
<keyword evidence="4" id="KW-1185">Reference proteome</keyword>
<reference evidence="5" key="1">
    <citation type="submission" date="2025-04" db="UniProtKB">
        <authorList>
            <consortium name="RefSeq"/>
        </authorList>
    </citation>
    <scope>IDENTIFICATION</scope>
    <source>
        <tissue evidence="5">Whole insect</tissue>
    </source>
</reference>
<dbReference type="InParanoid" id="A0A6P7GDD4"/>
<feature type="signal peptide" evidence="2">
    <location>
        <begin position="1"/>
        <end position="19"/>
    </location>
</feature>
<evidence type="ECO:0000256" key="2">
    <source>
        <dbReference type="SAM" id="SignalP"/>
    </source>
</evidence>
<dbReference type="InterPro" id="IPR051368">
    <property type="entry name" value="SerProtInhib-TIL_Domain"/>
</dbReference>
<evidence type="ECO:0000313" key="5">
    <source>
        <dbReference type="RefSeq" id="XP_028142928.1"/>
    </source>
</evidence>
<protein>
    <submittedName>
        <fullName evidence="5">Chymotrypsin inhibitor Ani s 6-like</fullName>
    </submittedName>
</protein>
<keyword evidence="2" id="KW-0732">Signal</keyword>
<accession>A0A6P7GDD4</accession>
<dbReference type="PANTHER" id="PTHR23259:SF74">
    <property type="entry name" value="TIL DOMAIN-CONTAINING PROTEIN"/>
    <property type="match status" value="1"/>
</dbReference>
<reference evidence="3" key="2">
    <citation type="submission" date="2025-05" db="UniProtKB">
        <authorList>
            <consortium name="EnsemblMetazoa"/>
        </authorList>
    </citation>
    <scope>IDENTIFICATION</scope>
</reference>
<name>A0A6P7GDD4_DIAVI</name>
<organism evidence="5">
    <name type="scientific">Diabrotica virgifera virgifera</name>
    <name type="common">western corn rootworm</name>
    <dbReference type="NCBI Taxonomy" id="50390"/>
    <lineage>
        <taxon>Eukaryota</taxon>
        <taxon>Metazoa</taxon>
        <taxon>Ecdysozoa</taxon>
        <taxon>Arthropoda</taxon>
        <taxon>Hexapoda</taxon>
        <taxon>Insecta</taxon>
        <taxon>Pterygota</taxon>
        <taxon>Neoptera</taxon>
        <taxon>Endopterygota</taxon>
        <taxon>Coleoptera</taxon>
        <taxon>Polyphaga</taxon>
        <taxon>Cucujiformia</taxon>
        <taxon>Chrysomeloidea</taxon>
        <taxon>Chrysomelidae</taxon>
        <taxon>Galerucinae</taxon>
        <taxon>Diabroticina</taxon>
        <taxon>Diabroticites</taxon>
        <taxon>Diabrotica</taxon>
    </lineage>
</organism>
<feature type="chain" id="PRO_5027877516" evidence="2">
    <location>
        <begin position="20"/>
        <end position="88"/>
    </location>
</feature>
<gene>
    <name evidence="5" type="primary">LOC114336752</name>
</gene>
<dbReference type="GeneID" id="114336752"/>
<dbReference type="AlphaFoldDB" id="A0A6P7GDD4"/>
<evidence type="ECO:0000256" key="1">
    <source>
        <dbReference type="ARBA" id="ARBA00023157"/>
    </source>
</evidence>
<dbReference type="EnsemblMetazoa" id="XM_028287127.2">
    <property type="protein sequence ID" value="XP_028142928.1"/>
    <property type="gene ID" value="LOC114336752"/>
</dbReference>
<dbReference type="Gene3D" id="2.10.25.10">
    <property type="entry name" value="Laminin"/>
    <property type="match status" value="1"/>
</dbReference>
<dbReference type="SUPFAM" id="SSF57567">
    <property type="entry name" value="Serine protease inhibitors"/>
    <property type="match status" value="1"/>
</dbReference>
<keyword evidence="1" id="KW-1015">Disulfide bond</keyword>
<dbReference type="KEGG" id="dvv:114336752"/>
<dbReference type="Proteomes" id="UP001652700">
    <property type="component" value="Unplaced"/>
</dbReference>
<proteinExistence type="predicted"/>
<dbReference type="PANTHER" id="PTHR23259">
    <property type="entry name" value="RIDDLE"/>
    <property type="match status" value="1"/>
</dbReference>
<sequence>MKLGTLFLTFCVLVALAYGQKGNCGPNEEDGCVPCPCPERTCQVPNPKCPDLVCVQVCLPFCVCKPGFLRDAKTKKCVPIRSCPRRGY</sequence>